<dbReference type="InParanoid" id="A0A7F8K9Z2"/>
<dbReference type="AlphaFoldDB" id="A0A7F8K9Z2"/>
<dbReference type="Proteomes" id="UP000248483">
    <property type="component" value="Unplaced"/>
</dbReference>
<proteinExistence type="predicted"/>
<evidence type="ECO:0000313" key="2">
    <source>
        <dbReference type="Proteomes" id="UP000248483"/>
    </source>
</evidence>
<sequence length="182" mass="18429">MVAPYVRAEELAPANFVLGGGPGEGAPGGPGRRGEEVTGGGDLPALGAGRTGEAPGAGRTPSRRALGQVQELLSQRPAPSARGPGPRSLGSQEAPSSLRAWRRRRRRRQLLLGSWVGLGCGASTCTPSPSGALRLAAELTARDPGPVPLIPCPLCDRILGLGALPPSPIGPTRAEVSSPEGC</sequence>
<dbReference type="RefSeq" id="XP_030619616.1">
    <property type="nucleotide sequence ID" value="XM_030763756.1"/>
</dbReference>
<evidence type="ECO:0000313" key="3">
    <source>
        <dbReference type="RefSeq" id="XP_030619616.1"/>
    </source>
</evidence>
<feature type="region of interest" description="Disordered" evidence="1">
    <location>
        <begin position="12"/>
        <end position="101"/>
    </location>
</feature>
<evidence type="ECO:0000256" key="1">
    <source>
        <dbReference type="SAM" id="MobiDB-lite"/>
    </source>
</evidence>
<organism evidence="2 3">
    <name type="scientific">Delphinapterus leucas</name>
    <name type="common">Beluga whale</name>
    <dbReference type="NCBI Taxonomy" id="9749"/>
    <lineage>
        <taxon>Eukaryota</taxon>
        <taxon>Metazoa</taxon>
        <taxon>Chordata</taxon>
        <taxon>Craniata</taxon>
        <taxon>Vertebrata</taxon>
        <taxon>Euteleostomi</taxon>
        <taxon>Mammalia</taxon>
        <taxon>Eutheria</taxon>
        <taxon>Laurasiatheria</taxon>
        <taxon>Artiodactyla</taxon>
        <taxon>Whippomorpha</taxon>
        <taxon>Cetacea</taxon>
        <taxon>Odontoceti</taxon>
        <taxon>Monodontidae</taxon>
        <taxon>Delphinapterus</taxon>
    </lineage>
</organism>
<dbReference type="GeneID" id="115803818"/>
<feature type="compositionally biased region" description="Gly residues" evidence="1">
    <location>
        <begin position="18"/>
        <end position="42"/>
    </location>
</feature>
<name>A0A7F8K9Z2_DELLE</name>
<gene>
    <name evidence="3" type="primary">LOC115803818</name>
</gene>
<feature type="compositionally biased region" description="Low complexity" evidence="1">
    <location>
        <begin position="76"/>
        <end position="88"/>
    </location>
</feature>
<accession>A0A7F8K9Z2</accession>
<reference evidence="3" key="1">
    <citation type="submission" date="2025-08" db="UniProtKB">
        <authorList>
            <consortium name="RefSeq"/>
        </authorList>
    </citation>
    <scope>IDENTIFICATION</scope>
    <source>
        <tissue evidence="3">Blood</tissue>
    </source>
</reference>
<keyword evidence="2" id="KW-1185">Reference proteome</keyword>
<dbReference type="KEGG" id="dle:115803818"/>
<protein>
    <submittedName>
        <fullName evidence="3">Uncharacterized protein LOC115803818</fullName>
    </submittedName>
</protein>